<evidence type="ECO:0000313" key="3">
    <source>
        <dbReference type="Proteomes" id="UP000035963"/>
    </source>
</evidence>
<evidence type="ECO:0000313" key="2">
    <source>
        <dbReference type="EMBL" id="KLU21679.1"/>
    </source>
</evidence>
<dbReference type="OrthoDB" id="9801799at2"/>
<dbReference type="PANTHER" id="PTHR30290">
    <property type="entry name" value="PERIPLASMIC BINDING COMPONENT OF ABC TRANSPORTER"/>
    <property type="match status" value="1"/>
</dbReference>
<dbReference type="AlphaFoldDB" id="A0A0J1CMD2"/>
<sequence length="537" mass="59580">MNRVFNGVLRNALAVIAAVSVLMLAGTRIAEAATPKDMLVMATLLDEFTTLDPGEIYELVPQEYVANTYDRLIRVDLKDPARFNGDVAQSWAVSADGLTFTFKIRPELKFHSGNPLTADDVAWSIQRTALLDKGAAAVLAGIGLTKENALQNVNKIDDSTISITTDQKYAPTFVLNVLGSWPASVLDRKLLESHAKGNDFGNEWLKTNEAGSGAYKLVKWTANDSIVLQRFDGYRMPLAMKRIVMRHVPEASSQRLMIENGDIDVARDLSPDDLDTLTKKGTIRVNSVPQATLMYLGLNNKNPNLAKPDVQEAMKWLIDYNGIQHNIVRTTYKVHETFLPEGFLGALNTNPYHQDVAKAKALLAKAGVPNGFTVKMDVRNDSPYGEIAQAVQANLAQGGIKVELISSDNKQTLGKYRARQHDIYIGEWSADYIDPHSNAQGFAWNPDNSDKSSFKMLAWRNSWDIPQLTKETQAALEESSTAKRAQRYEAMQKEFLANSPFVIMFQKVSQVAVRPGVTGLEVGPIFDLVSYRELKKQ</sequence>
<proteinExistence type="predicted"/>
<dbReference type="EMBL" id="AEJF01000209">
    <property type="protein sequence ID" value="KLU21679.1"/>
    <property type="molecule type" value="Genomic_DNA"/>
</dbReference>
<dbReference type="Gene3D" id="3.40.190.10">
    <property type="entry name" value="Periplasmic binding protein-like II"/>
    <property type="match status" value="1"/>
</dbReference>
<gene>
    <name evidence="2" type="ORF">EOS_34740</name>
</gene>
<dbReference type="InterPro" id="IPR030678">
    <property type="entry name" value="Peptide/Ni-bd"/>
</dbReference>
<organism evidence="2 3">
    <name type="scientific">Caballeronia mineralivorans PML1(12)</name>
    <dbReference type="NCBI Taxonomy" id="908627"/>
    <lineage>
        <taxon>Bacteria</taxon>
        <taxon>Pseudomonadati</taxon>
        <taxon>Pseudomonadota</taxon>
        <taxon>Betaproteobacteria</taxon>
        <taxon>Burkholderiales</taxon>
        <taxon>Burkholderiaceae</taxon>
        <taxon>Caballeronia</taxon>
    </lineage>
</organism>
<evidence type="ECO:0000259" key="1">
    <source>
        <dbReference type="Pfam" id="PF00496"/>
    </source>
</evidence>
<dbReference type="GO" id="GO:0043190">
    <property type="term" value="C:ATP-binding cassette (ABC) transporter complex"/>
    <property type="evidence" value="ECO:0007669"/>
    <property type="project" value="InterPro"/>
</dbReference>
<dbReference type="CDD" id="cd08512">
    <property type="entry name" value="PBP2_NikA_DppA_OppA_like_7"/>
    <property type="match status" value="1"/>
</dbReference>
<reference evidence="2 3" key="1">
    <citation type="journal article" date="2015" name="Genome Announc.">
        <title>Draft Genome Sequence of Burkholderia sp. Strain PML1(12), an Ectomycorrhizosphere-Inhabiting Bacterium with Effective Mineral-Weathering Ability.</title>
        <authorList>
            <person name="Uroz S."/>
            <person name="Oger P."/>
        </authorList>
    </citation>
    <scope>NUCLEOTIDE SEQUENCE [LARGE SCALE GENOMIC DNA]</scope>
    <source>
        <strain evidence="3">PML1(12)</strain>
    </source>
</reference>
<dbReference type="PATRIC" id="fig|908627.4.peg.7772"/>
<keyword evidence="3" id="KW-1185">Reference proteome</keyword>
<dbReference type="GO" id="GO:0015833">
    <property type="term" value="P:peptide transport"/>
    <property type="evidence" value="ECO:0007669"/>
    <property type="project" value="TreeGrafter"/>
</dbReference>
<dbReference type="Gene3D" id="3.10.105.10">
    <property type="entry name" value="Dipeptide-binding Protein, Domain 3"/>
    <property type="match status" value="1"/>
</dbReference>
<dbReference type="PANTHER" id="PTHR30290:SF34">
    <property type="entry name" value="ABC TRANSPORTER, PERIPLASMIC OLIGO-PEPTIDE BINDING PROTEIN, PUTATIVE-RELATED"/>
    <property type="match status" value="1"/>
</dbReference>
<comment type="caution">
    <text evidence="2">The sequence shown here is derived from an EMBL/GenBank/DDBJ whole genome shotgun (WGS) entry which is preliminary data.</text>
</comment>
<accession>A0A0J1CMD2</accession>
<dbReference type="InterPro" id="IPR039424">
    <property type="entry name" value="SBP_5"/>
</dbReference>
<dbReference type="Proteomes" id="UP000035963">
    <property type="component" value="Unassembled WGS sequence"/>
</dbReference>
<dbReference type="Pfam" id="PF00496">
    <property type="entry name" value="SBP_bac_5"/>
    <property type="match status" value="1"/>
</dbReference>
<dbReference type="SUPFAM" id="SSF53850">
    <property type="entry name" value="Periplasmic binding protein-like II"/>
    <property type="match status" value="1"/>
</dbReference>
<feature type="domain" description="Solute-binding protein family 5" evidence="1">
    <location>
        <begin position="84"/>
        <end position="442"/>
    </location>
</feature>
<dbReference type="GO" id="GO:0030288">
    <property type="term" value="C:outer membrane-bounded periplasmic space"/>
    <property type="evidence" value="ECO:0007669"/>
    <property type="project" value="UniProtKB-ARBA"/>
</dbReference>
<dbReference type="Gene3D" id="3.90.76.10">
    <property type="entry name" value="Dipeptide-binding Protein, Domain 1"/>
    <property type="match status" value="1"/>
</dbReference>
<protein>
    <submittedName>
        <fullName evidence="2">ABC transporter substrate-binding protein</fullName>
    </submittedName>
</protein>
<dbReference type="InterPro" id="IPR000914">
    <property type="entry name" value="SBP_5_dom"/>
</dbReference>
<name>A0A0J1CMD2_9BURK</name>
<dbReference type="GO" id="GO:1904680">
    <property type="term" value="F:peptide transmembrane transporter activity"/>
    <property type="evidence" value="ECO:0007669"/>
    <property type="project" value="TreeGrafter"/>
</dbReference>
<dbReference type="PIRSF" id="PIRSF002741">
    <property type="entry name" value="MppA"/>
    <property type="match status" value="1"/>
</dbReference>
<dbReference type="RefSeq" id="WP_047896747.1">
    <property type="nucleotide sequence ID" value="NZ_AEJF01000209.1"/>
</dbReference>